<accession>A0AAV4VXE1</accession>
<dbReference type="EMBL" id="BPLR01015245">
    <property type="protein sequence ID" value="GIY74683.1"/>
    <property type="molecule type" value="Genomic_DNA"/>
</dbReference>
<comment type="caution">
    <text evidence="1">The sequence shown here is derived from an EMBL/GenBank/DDBJ whole genome shotgun (WGS) entry which is preliminary data.</text>
</comment>
<keyword evidence="2" id="KW-1185">Reference proteome</keyword>
<gene>
    <name evidence="1" type="ORF">CEXT_731191</name>
</gene>
<evidence type="ECO:0000313" key="1">
    <source>
        <dbReference type="EMBL" id="GIY74683.1"/>
    </source>
</evidence>
<sequence>MNPNSFTSKKKDPVAKTAGTQAFFYHPPYQSEVTASFHSNCYCNEASTHSADTTAENCYPPRLPVHRTYAAALRVQKLVSPGSWAGWRGNRKVGNTLHRIHRPSCSRTGEEVDEVVAVGVGVGVEESQFMYVWFDVQHLVLFPGVSVRLH</sequence>
<name>A0AAV4VXE1_CAEEX</name>
<dbReference type="Proteomes" id="UP001054945">
    <property type="component" value="Unassembled WGS sequence"/>
</dbReference>
<organism evidence="1 2">
    <name type="scientific">Caerostris extrusa</name>
    <name type="common">Bark spider</name>
    <name type="synonym">Caerostris bankana</name>
    <dbReference type="NCBI Taxonomy" id="172846"/>
    <lineage>
        <taxon>Eukaryota</taxon>
        <taxon>Metazoa</taxon>
        <taxon>Ecdysozoa</taxon>
        <taxon>Arthropoda</taxon>
        <taxon>Chelicerata</taxon>
        <taxon>Arachnida</taxon>
        <taxon>Araneae</taxon>
        <taxon>Araneomorphae</taxon>
        <taxon>Entelegynae</taxon>
        <taxon>Araneoidea</taxon>
        <taxon>Araneidae</taxon>
        <taxon>Caerostris</taxon>
    </lineage>
</organism>
<reference evidence="1 2" key="1">
    <citation type="submission" date="2021-06" db="EMBL/GenBank/DDBJ databases">
        <title>Caerostris extrusa draft genome.</title>
        <authorList>
            <person name="Kono N."/>
            <person name="Arakawa K."/>
        </authorList>
    </citation>
    <scope>NUCLEOTIDE SEQUENCE [LARGE SCALE GENOMIC DNA]</scope>
</reference>
<proteinExistence type="predicted"/>
<protein>
    <submittedName>
        <fullName evidence="1">Uncharacterized protein</fullName>
    </submittedName>
</protein>
<evidence type="ECO:0000313" key="2">
    <source>
        <dbReference type="Proteomes" id="UP001054945"/>
    </source>
</evidence>
<dbReference type="AlphaFoldDB" id="A0AAV4VXE1"/>